<dbReference type="Proteomes" id="UP000247892">
    <property type="component" value="Unassembled WGS sequence"/>
</dbReference>
<protein>
    <submittedName>
        <fullName evidence="3">ATPase</fullName>
    </submittedName>
</protein>
<comment type="similarity">
    <text evidence="1">Belongs to the AHA1 family.</text>
</comment>
<keyword evidence="4" id="KW-1185">Reference proteome</keyword>
<sequence>MSAESGTEIMVHRQVSVPLTPQRAFTLFTARMTESWPSEHSIGSSALAEVVVEPREGGRWFERGADGSECDWGRVAEWAPPGRVVLLWQLGADWRLDPELDTEVEVTFTEEPGGRTRLELRHRHLERYGDQAGATYAVFDSPGGRDGTLHASVELAA</sequence>
<evidence type="ECO:0000256" key="1">
    <source>
        <dbReference type="ARBA" id="ARBA00006817"/>
    </source>
</evidence>
<name>A0A318M0R4_9PSEU</name>
<dbReference type="AlphaFoldDB" id="A0A318M0R4"/>
<evidence type="ECO:0000313" key="4">
    <source>
        <dbReference type="Proteomes" id="UP000247892"/>
    </source>
</evidence>
<dbReference type="SUPFAM" id="SSF55961">
    <property type="entry name" value="Bet v1-like"/>
    <property type="match status" value="1"/>
</dbReference>
<dbReference type="RefSeq" id="WP_110336118.1">
    <property type="nucleotide sequence ID" value="NZ_JBHVKT010000012.1"/>
</dbReference>
<dbReference type="CDD" id="cd08891">
    <property type="entry name" value="SRPBCC_CalC"/>
    <property type="match status" value="1"/>
</dbReference>
<dbReference type="InterPro" id="IPR013538">
    <property type="entry name" value="ASHA1/2-like_C"/>
</dbReference>
<reference evidence="3 4" key="1">
    <citation type="submission" date="2016-07" db="EMBL/GenBank/DDBJ databases">
        <title>Draft genome sequence of Prauserella sp. YIM 121212, isolated from alkaline soil.</title>
        <authorList>
            <person name="Ruckert C."/>
            <person name="Albersmeier A."/>
            <person name="Jiang C.-L."/>
            <person name="Jiang Y."/>
            <person name="Kalinowski J."/>
            <person name="Schneider O."/>
            <person name="Winkler A."/>
            <person name="Zotchev S.B."/>
        </authorList>
    </citation>
    <scope>NUCLEOTIDE SEQUENCE [LARGE SCALE GENOMIC DNA]</scope>
    <source>
        <strain evidence="3 4">YIM 121212</strain>
    </source>
</reference>
<dbReference type="OrthoDB" id="268331at2"/>
<feature type="domain" description="Activator of Hsp90 ATPase homologue 1/2-like C-terminal" evidence="2">
    <location>
        <begin position="20"/>
        <end position="128"/>
    </location>
</feature>
<organism evidence="3 4">
    <name type="scientific">Prauserella flavalba</name>
    <dbReference type="NCBI Taxonomy" id="1477506"/>
    <lineage>
        <taxon>Bacteria</taxon>
        <taxon>Bacillati</taxon>
        <taxon>Actinomycetota</taxon>
        <taxon>Actinomycetes</taxon>
        <taxon>Pseudonocardiales</taxon>
        <taxon>Pseudonocardiaceae</taxon>
        <taxon>Prauserella</taxon>
    </lineage>
</organism>
<proteinExistence type="inferred from homology"/>
<comment type="caution">
    <text evidence="3">The sequence shown here is derived from an EMBL/GenBank/DDBJ whole genome shotgun (WGS) entry which is preliminary data.</text>
</comment>
<evidence type="ECO:0000313" key="3">
    <source>
        <dbReference type="EMBL" id="PXY36115.1"/>
    </source>
</evidence>
<dbReference type="Pfam" id="PF08327">
    <property type="entry name" value="AHSA1"/>
    <property type="match status" value="1"/>
</dbReference>
<dbReference type="Gene3D" id="3.30.530.20">
    <property type="match status" value="1"/>
</dbReference>
<gene>
    <name evidence="3" type="ORF">BA062_11795</name>
</gene>
<evidence type="ECO:0000259" key="2">
    <source>
        <dbReference type="Pfam" id="PF08327"/>
    </source>
</evidence>
<accession>A0A318M0R4</accession>
<dbReference type="EMBL" id="MASU01000005">
    <property type="protein sequence ID" value="PXY36115.1"/>
    <property type="molecule type" value="Genomic_DNA"/>
</dbReference>
<dbReference type="InterPro" id="IPR023393">
    <property type="entry name" value="START-like_dom_sf"/>
</dbReference>